<feature type="signal peptide" evidence="5">
    <location>
        <begin position="1"/>
        <end position="21"/>
    </location>
</feature>
<comment type="similarity">
    <text evidence="2">Belongs to the major royal jelly protein family.</text>
</comment>
<keyword evidence="3" id="KW-0964">Secreted</keyword>
<protein>
    <recommendedName>
        <fullName evidence="8">Bee-milk protein</fullName>
    </recommendedName>
</protein>
<evidence type="ECO:0000313" key="6">
    <source>
        <dbReference type="EMBL" id="CAH2037594.1"/>
    </source>
</evidence>
<dbReference type="InterPro" id="IPR011042">
    <property type="entry name" value="6-blade_b-propeller_TolB-like"/>
</dbReference>
<reference evidence="6" key="1">
    <citation type="submission" date="2022-03" db="EMBL/GenBank/DDBJ databases">
        <authorList>
            <person name="Martin H S."/>
        </authorList>
    </citation>
    <scope>NUCLEOTIDE SEQUENCE</scope>
</reference>
<sequence>MFKNCQIICTLILWSVRELQAHPKNLAWSGGPLHCECEHGVDLWTNAGKYVKDNVIAMKAVSFNDDIYLITPRLKRGVLATVWLIVRGRRGVELEPFPSVSAHALADCDALQNAVDCHLDHLGNLWILDTGIVETVESPRCTCPPKIVVFNVILKKMTKVVKLSSIVEATSQLQNIAVEYGIGGKVFAYISDASRGAILVHDVTANDGWTVLACPPTPALQLAVVKRGLYSSLMLIRMKQRGLLELDTAALKRKSFHAPLAVLGESEGPVFLLGYDAHRLYLRHAECADVLSWDTRKPYNSTHVLNIHSAGPHMVSTSVSSDPLKHILVILDSNYAETVRGKRATYHKLTFIGQI</sequence>
<evidence type="ECO:0000313" key="7">
    <source>
        <dbReference type="Proteomes" id="UP000837857"/>
    </source>
</evidence>
<dbReference type="Gene3D" id="2.120.10.30">
    <property type="entry name" value="TolB, C-terminal domain"/>
    <property type="match status" value="1"/>
</dbReference>
<evidence type="ECO:0000256" key="5">
    <source>
        <dbReference type="SAM" id="SignalP"/>
    </source>
</evidence>
<accession>A0ABN8HSY9</accession>
<keyword evidence="7" id="KW-1185">Reference proteome</keyword>
<evidence type="ECO:0000256" key="2">
    <source>
        <dbReference type="ARBA" id="ARBA00009127"/>
    </source>
</evidence>
<keyword evidence="4 5" id="KW-0732">Signal</keyword>
<dbReference type="PANTHER" id="PTHR10009:SF8">
    <property type="entry name" value="IP19120P"/>
    <property type="match status" value="1"/>
</dbReference>
<evidence type="ECO:0000256" key="3">
    <source>
        <dbReference type="ARBA" id="ARBA00022525"/>
    </source>
</evidence>
<evidence type="ECO:0008006" key="8">
    <source>
        <dbReference type="Google" id="ProtNLM"/>
    </source>
</evidence>
<gene>
    <name evidence="6" type="ORF">IPOD504_LOCUS1231</name>
</gene>
<proteinExistence type="inferred from homology"/>
<dbReference type="PANTHER" id="PTHR10009">
    <property type="entry name" value="PROTEIN YELLOW-RELATED"/>
    <property type="match status" value="1"/>
</dbReference>
<feature type="chain" id="PRO_5046884755" description="Bee-milk protein" evidence="5">
    <location>
        <begin position="22"/>
        <end position="355"/>
    </location>
</feature>
<dbReference type="Proteomes" id="UP000837857">
    <property type="component" value="Chromosome 10"/>
</dbReference>
<evidence type="ECO:0000256" key="4">
    <source>
        <dbReference type="ARBA" id="ARBA00022729"/>
    </source>
</evidence>
<dbReference type="EMBL" id="OW152822">
    <property type="protein sequence ID" value="CAH2037594.1"/>
    <property type="molecule type" value="Genomic_DNA"/>
</dbReference>
<comment type="subcellular location">
    <subcellularLocation>
        <location evidence="1">Secreted</location>
    </subcellularLocation>
</comment>
<evidence type="ECO:0000256" key="1">
    <source>
        <dbReference type="ARBA" id="ARBA00004613"/>
    </source>
</evidence>
<dbReference type="InterPro" id="IPR017996">
    <property type="entry name" value="MRJP/yellow-related"/>
</dbReference>
<name>A0ABN8HSY9_9NEOP</name>
<feature type="non-terminal residue" evidence="6">
    <location>
        <position position="355"/>
    </location>
</feature>
<dbReference type="Pfam" id="PF03022">
    <property type="entry name" value="MRJP"/>
    <property type="match status" value="1"/>
</dbReference>
<organism evidence="6 7">
    <name type="scientific">Iphiclides podalirius</name>
    <name type="common">scarce swallowtail</name>
    <dbReference type="NCBI Taxonomy" id="110791"/>
    <lineage>
        <taxon>Eukaryota</taxon>
        <taxon>Metazoa</taxon>
        <taxon>Ecdysozoa</taxon>
        <taxon>Arthropoda</taxon>
        <taxon>Hexapoda</taxon>
        <taxon>Insecta</taxon>
        <taxon>Pterygota</taxon>
        <taxon>Neoptera</taxon>
        <taxon>Endopterygota</taxon>
        <taxon>Lepidoptera</taxon>
        <taxon>Glossata</taxon>
        <taxon>Ditrysia</taxon>
        <taxon>Papilionoidea</taxon>
        <taxon>Papilionidae</taxon>
        <taxon>Papilioninae</taxon>
        <taxon>Iphiclides</taxon>
    </lineage>
</organism>